<gene>
    <name evidence="1" type="ORF">EJV47_04510</name>
</gene>
<comment type="caution">
    <text evidence="1">The sequence shown here is derived from an EMBL/GenBank/DDBJ whole genome shotgun (WGS) entry which is preliminary data.</text>
</comment>
<protein>
    <submittedName>
        <fullName evidence="1">Uncharacterized protein</fullName>
    </submittedName>
</protein>
<keyword evidence="2" id="KW-1185">Reference proteome</keyword>
<evidence type="ECO:0000313" key="1">
    <source>
        <dbReference type="EMBL" id="RTQ52289.1"/>
    </source>
</evidence>
<accession>A0A3S0HQI8</accession>
<dbReference type="Proteomes" id="UP000282184">
    <property type="component" value="Unassembled WGS sequence"/>
</dbReference>
<evidence type="ECO:0000313" key="2">
    <source>
        <dbReference type="Proteomes" id="UP000282184"/>
    </source>
</evidence>
<dbReference type="AlphaFoldDB" id="A0A3S0HQI8"/>
<sequence length="196" mass="21939">MGYIHHVDKTDAPAVMAEMAALLIHQLVLRVGSCRYQLADIEFYLHSNLHPDSFIHGDLEQLHCGQWYYNRAGGVDLTFGNGTDAGGILIRGLLRLDEPGGVVYGPQRVLRELVAVQAPVWEPAGGWWLEAAKGPIGMMWQAERVNLKQLDSPYRSLPYRFLGHAEYLRNLPTSVRSKLWRELGLTAELINAAQHG</sequence>
<dbReference type="EMBL" id="RXOF01000002">
    <property type="protein sequence ID" value="RTQ52289.1"/>
    <property type="molecule type" value="Genomic_DNA"/>
</dbReference>
<organism evidence="1 2">
    <name type="scientific">Hymenobacter gummosus</name>
    <dbReference type="NCBI Taxonomy" id="1776032"/>
    <lineage>
        <taxon>Bacteria</taxon>
        <taxon>Pseudomonadati</taxon>
        <taxon>Bacteroidota</taxon>
        <taxon>Cytophagia</taxon>
        <taxon>Cytophagales</taxon>
        <taxon>Hymenobacteraceae</taxon>
        <taxon>Hymenobacter</taxon>
    </lineage>
</organism>
<dbReference type="RefSeq" id="WP_126691946.1">
    <property type="nucleotide sequence ID" value="NZ_RXOF01000002.1"/>
</dbReference>
<name>A0A3S0HQI8_9BACT</name>
<dbReference type="OrthoDB" id="7871381at2"/>
<reference evidence="1 2" key="1">
    <citation type="submission" date="2018-12" db="EMBL/GenBank/DDBJ databases">
        <title>Hymenobacter gummosus sp. nov., isolated from a spring.</title>
        <authorList>
            <person name="Nie L."/>
        </authorList>
    </citation>
    <scope>NUCLEOTIDE SEQUENCE [LARGE SCALE GENOMIC DNA]</scope>
    <source>
        <strain evidence="1 2">KCTC 52166</strain>
    </source>
</reference>
<proteinExistence type="predicted"/>